<name>A0ACC0Y9P1_9ROSI</name>
<evidence type="ECO:0000313" key="2">
    <source>
        <dbReference type="Proteomes" id="UP001163603"/>
    </source>
</evidence>
<proteinExistence type="predicted"/>
<protein>
    <submittedName>
        <fullName evidence="1">Uncharacterized protein</fullName>
    </submittedName>
</protein>
<comment type="caution">
    <text evidence="1">The sequence shown here is derived from an EMBL/GenBank/DDBJ whole genome shotgun (WGS) entry which is preliminary data.</text>
</comment>
<dbReference type="Proteomes" id="UP001163603">
    <property type="component" value="Chromosome 8"/>
</dbReference>
<accession>A0ACC0Y9P1</accession>
<gene>
    <name evidence="1" type="ORF">Pint_14506</name>
</gene>
<organism evidence="1 2">
    <name type="scientific">Pistacia integerrima</name>
    <dbReference type="NCBI Taxonomy" id="434235"/>
    <lineage>
        <taxon>Eukaryota</taxon>
        <taxon>Viridiplantae</taxon>
        <taxon>Streptophyta</taxon>
        <taxon>Embryophyta</taxon>
        <taxon>Tracheophyta</taxon>
        <taxon>Spermatophyta</taxon>
        <taxon>Magnoliopsida</taxon>
        <taxon>eudicotyledons</taxon>
        <taxon>Gunneridae</taxon>
        <taxon>Pentapetalae</taxon>
        <taxon>rosids</taxon>
        <taxon>malvids</taxon>
        <taxon>Sapindales</taxon>
        <taxon>Anacardiaceae</taxon>
        <taxon>Pistacia</taxon>
    </lineage>
</organism>
<reference evidence="2" key="1">
    <citation type="journal article" date="2023" name="G3 (Bethesda)">
        <title>Genome assembly and association tests identify interacting loci associated with vigor, precocity, and sex in interspecific pistachio rootstocks.</title>
        <authorList>
            <person name="Palmer W."/>
            <person name="Jacygrad E."/>
            <person name="Sagayaradj S."/>
            <person name="Cavanaugh K."/>
            <person name="Han R."/>
            <person name="Bertier L."/>
            <person name="Beede B."/>
            <person name="Kafkas S."/>
            <person name="Golino D."/>
            <person name="Preece J."/>
            <person name="Michelmore R."/>
        </authorList>
    </citation>
    <scope>NUCLEOTIDE SEQUENCE [LARGE SCALE GENOMIC DNA]</scope>
</reference>
<dbReference type="EMBL" id="CM047743">
    <property type="protein sequence ID" value="KAJ0032012.1"/>
    <property type="molecule type" value="Genomic_DNA"/>
</dbReference>
<evidence type="ECO:0000313" key="1">
    <source>
        <dbReference type="EMBL" id="KAJ0032012.1"/>
    </source>
</evidence>
<keyword evidence="2" id="KW-1185">Reference proteome</keyword>
<sequence length="103" mass="11542">MHNVAAGTSQLDMIQSSHMPVEFCSTSNSTHPLLPSTLSCKVIPPMNLIKLSDRLRVVPRRSLGDNMFIAQDEIFGPVQSMLKFRLEILELSLHVSVSSMWVF</sequence>